<gene>
    <name evidence="1" type="ORF">LCGC14_1841100</name>
</gene>
<proteinExistence type="predicted"/>
<protein>
    <submittedName>
        <fullName evidence="1">Uncharacterized protein</fullName>
    </submittedName>
</protein>
<name>A0A0F9ISR9_9ZZZZ</name>
<reference evidence="1" key="1">
    <citation type="journal article" date="2015" name="Nature">
        <title>Complex archaea that bridge the gap between prokaryotes and eukaryotes.</title>
        <authorList>
            <person name="Spang A."/>
            <person name="Saw J.H."/>
            <person name="Jorgensen S.L."/>
            <person name="Zaremba-Niedzwiedzka K."/>
            <person name="Martijn J."/>
            <person name="Lind A.E."/>
            <person name="van Eijk R."/>
            <person name="Schleper C."/>
            <person name="Guy L."/>
            <person name="Ettema T.J."/>
        </authorList>
    </citation>
    <scope>NUCLEOTIDE SEQUENCE</scope>
</reference>
<sequence length="124" mass="14871">MKFLMLRGQVPQDRNPQEIVFDTLDKLDDMWSLLLYSLLHKDDQAELWYWNGNRSKQFTPNFIERWVPSFSTYKGRFNPDVIFCRDDWKGRDWEGAKLGVKVVYLPYTRGISSTKLRKLQYGKK</sequence>
<organism evidence="1">
    <name type="scientific">marine sediment metagenome</name>
    <dbReference type="NCBI Taxonomy" id="412755"/>
    <lineage>
        <taxon>unclassified sequences</taxon>
        <taxon>metagenomes</taxon>
        <taxon>ecological metagenomes</taxon>
    </lineage>
</organism>
<dbReference type="EMBL" id="LAZR01018341">
    <property type="protein sequence ID" value="KKL96780.1"/>
    <property type="molecule type" value="Genomic_DNA"/>
</dbReference>
<accession>A0A0F9ISR9</accession>
<dbReference type="AlphaFoldDB" id="A0A0F9ISR9"/>
<evidence type="ECO:0000313" key="1">
    <source>
        <dbReference type="EMBL" id="KKL96780.1"/>
    </source>
</evidence>
<comment type="caution">
    <text evidence="1">The sequence shown here is derived from an EMBL/GenBank/DDBJ whole genome shotgun (WGS) entry which is preliminary data.</text>
</comment>
<dbReference type="Gene3D" id="3.40.50.620">
    <property type="entry name" value="HUPs"/>
    <property type="match status" value="1"/>
</dbReference>
<dbReference type="InterPro" id="IPR014729">
    <property type="entry name" value="Rossmann-like_a/b/a_fold"/>
</dbReference>